<organism evidence="2 3">
    <name type="scientific">Aurantimicrobium photophilum</name>
    <dbReference type="NCBI Taxonomy" id="1987356"/>
    <lineage>
        <taxon>Bacteria</taxon>
        <taxon>Bacillati</taxon>
        <taxon>Actinomycetota</taxon>
        <taxon>Actinomycetes</taxon>
        <taxon>Micrococcales</taxon>
        <taxon>Microbacteriaceae</taxon>
        <taxon>Aurantimicrobium</taxon>
    </lineage>
</organism>
<dbReference type="Proteomes" id="UP000246894">
    <property type="component" value="Chromosome"/>
</dbReference>
<dbReference type="CDD" id="cd10439">
    <property type="entry name" value="GIY-YIG_COG3410"/>
    <property type="match status" value="1"/>
</dbReference>
<dbReference type="OrthoDB" id="3193269at2"/>
<dbReference type="InterPro" id="IPR000305">
    <property type="entry name" value="GIY-YIG_endonuc"/>
</dbReference>
<accession>A0A2Z3RY53</accession>
<dbReference type="InterPro" id="IPR027417">
    <property type="entry name" value="P-loop_NTPase"/>
</dbReference>
<proteinExistence type="predicted"/>
<dbReference type="SUPFAM" id="SSF52540">
    <property type="entry name" value="P-loop containing nucleoside triphosphate hydrolases"/>
    <property type="match status" value="1"/>
</dbReference>
<protein>
    <submittedName>
        <fullName evidence="2">Type III restriction enzyme, res subunit</fullName>
    </submittedName>
</protein>
<dbReference type="EMBL" id="CP023994">
    <property type="protein sequence ID" value="AWR20876.1"/>
    <property type="molecule type" value="Genomic_DNA"/>
</dbReference>
<evidence type="ECO:0000313" key="2">
    <source>
        <dbReference type="EMBL" id="AWR20876.1"/>
    </source>
</evidence>
<sequence>MTSFNIERLPFDKGAVTTWAETNPRHKNWPVVYTIEGSDEIYVGESTNVANRMFQHLAVEQRQHLKKIKVILDDRFNKSVCLDLESQLIRYLAADSKYKVLNGNHGITDADYFERDRYRETFNELFEELLKEGVFTRSIPDIVNSDLFKFSPFKALNTDQSVAIEGVLEKLFEDLENKTDTPIVIQGDPGTGKTIVAVYLMKLLVDIAKSQPDEQLDSDSMFSDFFQQGYREQLTDFTIGLVIPQQSLRKSIEKVFAKTPGLSKSMVLSPFDAGASKEHYDLLIVDESHRLGQRSNQPSAAQNKKFTEINTALFGNDDLSWTQLDWIKAKSTHQLYLLDSAQSVKPADLPAEVTAALVEQARQANSFFRLVSQMRVGGGTDYIEFVGRIFAGTQQGPETFGNYELRFFDDIAEMRESIFEKEKVVGLSRMIAGYAWPWASKNDPTAVDIQIGNVGLTWNRTATDWINSPTSLEEVGSIHTVQGYDLNYAGVIIGPDLGYDPVAKKIVFHRENYHDKKGKENNPRLGIEYTDEDLLNYVVNIYRVLLTRGIKGTFVYVCDPALQNYLRQFCQPGLFSNK</sequence>
<dbReference type="Gene3D" id="3.40.50.300">
    <property type="entry name" value="P-loop containing nucleotide triphosphate hydrolases"/>
    <property type="match status" value="1"/>
</dbReference>
<evidence type="ECO:0000259" key="1">
    <source>
        <dbReference type="PROSITE" id="PS50164"/>
    </source>
</evidence>
<gene>
    <name evidence="2" type="ORF">AURMO_00257</name>
</gene>
<dbReference type="AlphaFoldDB" id="A0A2Z3RY53"/>
<dbReference type="InterPro" id="IPR018647">
    <property type="entry name" value="SLFN_3-like_DNA/RNA_helicase"/>
</dbReference>
<dbReference type="RefSeq" id="WP_110232781.1">
    <property type="nucleotide sequence ID" value="NZ_CP023994.1"/>
</dbReference>
<name>A0A2Z3RY53_9MICO</name>
<evidence type="ECO:0000313" key="3">
    <source>
        <dbReference type="Proteomes" id="UP000246894"/>
    </source>
</evidence>
<keyword evidence="3" id="KW-1185">Reference proteome</keyword>
<feature type="domain" description="GIY-YIG" evidence="1">
    <location>
        <begin position="28"/>
        <end position="100"/>
    </location>
</feature>
<dbReference type="PROSITE" id="PS50164">
    <property type="entry name" value="GIY_YIG"/>
    <property type="match status" value="1"/>
</dbReference>
<dbReference type="Pfam" id="PF09848">
    <property type="entry name" value="SLFN-g3_helicase"/>
    <property type="match status" value="1"/>
</dbReference>
<dbReference type="KEGG" id="aum:AURMO_00257"/>
<reference evidence="2 3" key="1">
    <citation type="submission" date="2017-10" db="EMBL/GenBank/DDBJ databases">
        <title>Genome of an Actinobacterium that displays light-enhanced growth.</title>
        <authorList>
            <person name="Maresca J.A."/>
            <person name="Hempel P."/>
            <person name="Shevchenko O."/>
            <person name="Miller K.J."/>
            <person name="Hahn M.W."/>
        </authorList>
    </citation>
    <scope>NUCLEOTIDE SEQUENCE [LARGE SCALE GENOMIC DNA]</scope>
    <source>
        <strain evidence="2 3">MWH-Mo1</strain>
    </source>
</reference>